<reference evidence="11" key="1">
    <citation type="submission" date="2014-12" db="EMBL/GenBank/DDBJ databases">
        <authorList>
            <person name="Huang H.-H."/>
            <person name="Chen S.-C."/>
            <person name="Lai M.-C."/>
        </authorList>
    </citation>
    <scope>NUCLEOTIDE SEQUENCE</scope>
    <source>
        <strain evidence="11">K1F9705b</strain>
    </source>
</reference>
<dbReference type="GO" id="GO:0009228">
    <property type="term" value="P:thiamine biosynthetic process"/>
    <property type="evidence" value="ECO:0007669"/>
    <property type="project" value="UniProtKB-KW"/>
</dbReference>
<name>A0A8J7W7N7_9EURY</name>
<dbReference type="PANTHER" id="PTHR43209:SF1">
    <property type="entry name" value="TRNA SULFURTRANSFERASE"/>
    <property type="match status" value="1"/>
</dbReference>
<dbReference type="PANTHER" id="PTHR43209">
    <property type="entry name" value="TRNA SULFURTRANSFERASE"/>
    <property type="match status" value="1"/>
</dbReference>
<comment type="subcellular location">
    <subcellularLocation>
        <location evidence="1 9">Cytoplasm</location>
    </subcellularLocation>
</comment>
<dbReference type="GO" id="GO:0140741">
    <property type="term" value="F:tRNA-uracil-4 sulfurtransferase activity"/>
    <property type="evidence" value="ECO:0007669"/>
    <property type="project" value="UniProtKB-EC"/>
</dbReference>
<dbReference type="GO" id="GO:0004810">
    <property type="term" value="F:CCA tRNA nucleotidyltransferase activity"/>
    <property type="evidence" value="ECO:0007669"/>
    <property type="project" value="InterPro"/>
</dbReference>
<sequence>MERLVMVRYGELFLKSPPVMHHYIGILKRNLTWALKASGMDHTIEDHRGRLYIHGDDPEEIAKLAARCFGVVDTSVVTRTDPTMDALATEAVARVTESGVRSGRFAVRARRDRVPGFSSQELGAYVGSAILDQYPEFTVDLKNPEYEITVEARTFGGYVTDHFIPGPGGLPLGTQGRAVCLLSAGIDSPVAAWLMMRRGTELILLHFDGGRFAGSATKEDAYRHAKTLSMYCLGSEIRIVEIPMEPFFTALAGLPEPRSRCVLCKRFMHRVASLVGEDFQCSSIVNGDNLGQVASQTLENLAVVSAAATLPILRPLITYDKVEVIDLAKKIGTFIATPGDHACRAVPKKPATGAIIEEIEKEEGMLPMDTLIREAMAGAIHRVALSGSVRER</sequence>
<proteinExistence type="inferred from homology"/>
<evidence type="ECO:0000256" key="9">
    <source>
        <dbReference type="HAMAP-Rule" id="MF_00021"/>
    </source>
</evidence>
<keyword evidence="2 9" id="KW-0963">Cytoplasm</keyword>
<keyword evidence="3 9" id="KW-0820">tRNA-binding</keyword>
<evidence type="ECO:0000256" key="5">
    <source>
        <dbReference type="ARBA" id="ARBA00022741"/>
    </source>
</evidence>
<comment type="function">
    <text evidence="9">Catalyzes the ATP-dependent transfer of a sulfur to tRNA to produce 4-thiouridine in position 8 of tRNAs, which functions as a near-UV photosensor. Also catalyzes the transfer of sulfur to the sulfur carrier protein ThiS, forming ThiS-thiocarboxylate. This is a step in the synthesis of thiazole, in the thiamine biosynthesis pathway. The sulfur is donated as persulfide by IscS.</text>
</comment>
<dbReference type="GO" id="GO:0005524">
    <property type="term" value="F:ATP binding"/>
    <property type="evidence" value="ECO:0007669"/>
    <property type="project" value="UniProtKB-UniRule"/>
</dbReference>
<dbReference type="InterPro" id="IPR003720">
    <property type="entry name" value="tRNA_STrfase"/>
</dbReference>
<accession>A0A8J7W7N7</accession>
<dbReference type="HAMAP" id="MF_00021">
    <property type="entry name" value="ThiI"/>
    <property type="match status" value="1"/>
</dbReference>
<evidence type="ECO:0000256" key="7">
    <source>
        <dbReference type="ARBA" id="ARBA00022884"/>
    </source>
</evidence>
<dbReference type="SUPFAM" id="SSF143437">
    <property type="entry name" value="THUMP domain-like"/>
    <property type="match status" value="1"/>
</dbReference>
<evidence type="ECO:0000313" key="12">
    <source>
        <dbReference type="Proteomes" id="UP000730161"/>
    </source>
</evidence>
<comment type="caution">
    <text evidence="11">The sequence shown here is derived from an EMBL/GenBank/DDBJ whole genome shotgun (WGS) entry which is preliminary data.</text>
</comment>
<evidence type="ECO:0000256" key="3">
    <source>
        <dbReference type="ARBA" id="ARBA00022555"/>
    </source>
</evidence>
<dbReference type="InterPro" id="IPR020536">
    <property type="entry name" value="ThiI_AANH"/>
</dbReference>
<feature type="binding site" evidence="9">
    <location>
        <begin position="181"/>
        <end position="182"/>
    </location>
    <ligand>
        <name>ATP</name>
        <dbReference type="ChEBI" id="CHEBI:30616"/>
    </ligand>
</feature>
<evidence type="ECO:0000256" key="8">
    <source>
        <dbReference type="ARBA" id="ARBA00022977"/>
    </source>
</evidence>
<dbReference type="Gene3D" id="3.30.2130.30">
    <property type="match status" value="1"/>
</dbReference>
<dbReference type="InterPro" id="IPR004114">
    <property type="entry name" value="THUMP_dom"/>
</dbReference>
<keyword evidence="7 9" id="KW-0694">RNA-binding</keyword>
<feature type="domain" description="THUMP" evidence="10">
    <location>
        <begin position="59"/>
        <end position="163"/>
    </location>
</feature>
<dbReference type="NCBIfam" id="TIGR00342">
    <property type="entry name" value="tRNA uracil 4-sulfurtransferase ThiI"/>
    <property type="match status" value="1"/>
</dbReference>
<dbReference type="Pfam" id="PF22025">
    <property type="entry name" value="ThiI_fer"/>
    <property type="match status" value="1"/>
</dbReference>
<gene>
    <name evidence="9" type="primary">thiI</name>
    <name evidence="11" type="ORF">RJ53_10670</name>
</gene>
<dbReference type="SMART" id="SM00981">
    <property type="entry name" value="THUMP"/>
    <property type="match status" value="1"/>
</dbReference>
<feature type="binding site" evidence="9">
    <location>
        <position position="265"/>
    </location>
    <ligand>
        <name>ATP</name>
        <dbReference type="ChEBI" id="CHEBI:30616"/>
    </ligand>
</feature>
<dbReference type="GO" id="GO:0052837">
    <property type="term" value="P:thiazole biosynthetic process"/>
    <property type="evidence" value="ECO:0007669"/>
    <property type="project" value="TreeGrafter"/>
</dbReference>
<dbReference type="EC" id="2.8.1.4" evidence="9"/>
<feature type="binding site" evidence="9">
    <location>
        <position position="287"/>
    </location>
    <ligand>
        <name>ATP</name>
        <dbReference type="ChEBI" id="CHEBI:30616"/>
    </ligand>
</feature>
<dbReference type="InterPro" id="IPR014729">
    <property type="entry name" value="Rossmann-like_a/b/a_fold"/>
</dbReference>
<dbReference type="AlphaFoldDB" id="A0A8J7W7N7"/>
<dbReference type="EMBL" id="JWHL01000024">
    <property type="protein sequence ID" value="MBR1369914.1"/>
    <property type="molecule type" value="Genomic_DNA"/>
</dbReference>
<dbReference type="PROSITE" id="PS51165">
    <property type="entry name" value="THUMP"/>
    <property type="match status" value="1"/>
</dbReference>
<dbReference type="Pfam" id="PF02568">
    <property type="entry name" value="ThiI"/>
    <property type="match status" value="1"/>
</dbReference>
<dbReference type="Proteomes" id="UP000730161">
    <property type="component" value="Unassembled WGS sequence"/>
</dbReference>
<evidence type="ECO:0000256" key="2">
    <source>
        <dbReference type="ARBA" id="ARBA00022490"/>
    </source>
</evidence>
<keyword evidence="6 9" id="KW-0067">ATP-binding</keyword>
<dbReference type="Gene3D" id="3.40.50.620">
    <property type="entry name" value="HUPs"/>
    <property type="match status" value="1"/>
</dbReference>
<evidence type="ECO:0000313" key="11">
    <source>
        <dbReference type="EMBL" id="MBR1369914.1"/>
    </source>
</evidence>
<keyword evidence="5 9" id="KW-0547">Nucleotide-binding</keyword>
<feature type="binding site" evidence="9">
    <location>
        <position position="296"/>
    </location>
    <ligand>
        <name>ATP</name>
        <dbReference type="ChEBI" id="CHEBI:30616"/>
    </ligand>
</feature>
<feature type="binding site" evidence="9">
    <location>
        <begin position="206"/>
        <end position="207"/>
    </location>
    <ligand>
        <name>ATP</name>
        <dbReference type="ChEBI" id="CHEBI:30616"/>
    </ligand>
</feature>
<dbReference type="CDD" id="cd01712">
    <property type="entry name" value="PPase_ThiI"/>
    <property type="match status" value="1"/>
</dbReference>
<dbReference type="InterPro" id="IPR049962">
    <property type="entry name" value="THUMP_ThiI"/>
</dbReference>
<dbReference type="InterPro" id="IPR054173">
    <property type="entry name" value="ThiI_fer"/>
</dbReference>
<dbReference type="InterPro" id="IPR049961">
    <property type="entry name" value="ThiI_N"/>
</dbReference>
<dbReference type="CDD" id="cd11716">
    <property type="entry name" value="THUMP_ThiI"/>
    <property type="match status" value="1"/>
</dbReference>
<evidence type="ECO:0000256" key="1">
    <source>
        <dbReference type="ARBA" id="ARBA00004496"/>
    </source>
</evidence>
<evidence type="ECO:0000259" key="10">
    <source>
        <dbReference type="PROSITE" id="PS51165"/>
    </source>
</evidence>
<keyword evidence="12" id="KW-1185">Reference proteome</keyword>
<evidence type="ECO:0000256" key="6">
    <source>
        <dbReference type="ARBA" id="ARBA00022840"/>
    </source>
</evidence>
<dbReference type="Pfam" id="PF02926">
    <property type="entry name" value="THUMP"/>
    <property type="match status" value="1"/>
</dbReference>
<dbReference type="GO" id="GO:0000049">
    <property type="term" value="F:tRNA binding"/>
    <property type="evidence" value="ECO:0007669"/>
    <property type="project" value="UniProtKB-UniRule"/>
</dbReference>
<keyword evidence="8 9" id="KW-0784">Thiamine biosynthesis</keyword>
<keyword evidence="4 9" id="KW-0808">Transferase</keyword>
<dbReference type="GO" id="GO:0009229">
    <property type="term" value="P:thiamine diphosphate biosynthetic process"/>
    <property type="evidence" value="ECO:0007669"/>
    <property type="project" value="UniProtKB-UniRule"/>
</dbReference>
<dbReference type="InterPro" id="IPR050102">
    <property type="entry name" value="tRNA_sulfurtransferase_ThiI"/>
</dbReference>
<dbReference type="GO" id="GO:0005829">
    <property type="term" value="C:cytosol"/>
    <property type="evidence" value="ECO:0007669"/>
    <property type="project" value="TreeGrafter"/>
</dbReference>
<comment type="pathway">
    <text evidence="9">Cofactor biosynthesis; thiamine diphosphate biosynthesis.</text>
</comment>
<dbReference type="SUPFAM" id="SSF52402">
    <property type="entry name" value="Adenine nucleotide alpha hydrolases-like"/>
    <property type="match status" value="1"/>
</dbReference>
<dbReference type="UniPathway" id="UPA00060"/>
<dbReference type="OrthoDB" id="372227at2157"/>
<dbReference type="GO" id="GO:0002937">
    <property type="term" value="P:tRNA 4-thiouridine biosynthesis"/>
    <property type="evidence" value="ECO:0007669"/>
    <property type="project" value="TreeGrafter"/>
</dbReference>
<protein>
    <recommendedName>
        <fullName evidence="9">Probable tRNA sulfurtransferase</fullName>
        <ecNumber evidence="9">2.8.1.4</ecNumber>
    </recommendedName>
    <alternativeName>
        <fullName evidence="9">Sulfur carrier protein ThiS sulfurtransferase</fullName>
    </alternativeName>
    <alternativeName>
        <fullName evidence="9">Thiamine biosynthesis protein ThiI</fullName>
    </alternativeName>
    <alternativeName>
        <fullName evidence="9">tRNA 4-thiouridine synthase</fullName>
    </alternativeName>
</protein>
<comment type="similarity">
    <text evidence="9">Belongs to the ThiI family.</text>
</comment>
<comment type="catalytic activity">
    <reaction evidence="9">
        <text>[ThiS sulfur-carrier protein]-C-terminal Gly-Gly-AMP + S-sulfanyl-L-cysteinyl-[cysteine desulfurase] + AH2 = [ThiS sulfur-carrier protein]-C-terminal-Gly-aminoethanethioate + L-cysteinyl-[cysteine desulfurase] + A + AMP + 2 H(+)</text>
        <dbReference type="Rhea" id="RHEA:43340"/>
        <dbReference type="Rhea" id="RHEA-COMP:12157"/>
        <dbReference type="Rhea" id="RHEA-COMP:12158"/>
        <dbReference type="Rhea" id="RHEA-COMP:12910"/>
        <dbReference type="Rhea" id="RHEA-COMP:19908"/>
        <dbReference type="ChEBI" id="CHEBI:13193"/>
        <dbReference type="ChEBI" id="CHEBI:15378"/>
        <dbReference type="ChEBI" id="CHEBI:17499"/>
        <dbReference type="ChEBI" id="CHEBI:29950"/>
        <dbReference type="ChEBI" id="CHEBI:61963"/>
        <dbReference type="ChEBI" id="CHEBI:90618"/>
        <dbReference type="ChEBI" id="CHEBI:232372"/>
        <dbReference type="ChEBI" id="CHEBI:456215"/>
    </reaction>
</comment>
<comment type="catalytic activity">
    <reaction evidence="9">
        <text>[ThiI sulfur-carrier protein]-S-sulfanyl-L-cysteine + a uridine in tRNA + 2 reduced [2Fe-2S]-[ferredoxin] + ATP + H(+) = [ThiI sulfur-carrier protein]-L-cysteine + a 4-thiouridine in tRNA + 2 oxidized [2Fe-2S]-[ferredoxin] + AMP + diphosphate</text>
        <dbReference type="Rhea" id="RHEA:24176"/>
        <dbReference type="Rhea" id="RHEA-COMP:10000"/>
        <dbReference type="Rhea" id="RHEA-COMP:10001"/>
        <dbReference type="Rhea" id="RHEA-COMP:13337"/>
        <dbReference type="Rhea" id="RHEA-COMP:13338"/>
        <dbReference type="Rhea" id="RHEA-COMP:13339"/>
        <dbReference type="Rhea" id="RHEA-COMP:13340"/>
        <dbReference type="ChEBI" id="CHEBI:15378"/>
        <dbReference type="ChEBI" id="CHEBI:29950"/>
        <dbReference type="ChEBI" id="CHEBI:30616"/>
        <dbReference type="ChEBI" id="CHEBI:33019"/>
        <dbReference type="ChEBI" id="CHEBI:33737"/>
        <dbReference type="ChEBI" id="CHEBI:33738"/>
        <dbReference type="ChEBI" id="CHEBI:61963"/>
        <dbReference type="ChEBI" id="CHEBI:65315"/>
        <dbReference type="ChEBI" id="CHEBI:136798"/>
        <dbReference type="ChEBI" id="CHEBI:456215"/>
        <dbReference type="EC" id="2.8.1.4"/>
    </reaction>
</comment>
<evidence type="ECO:0000256" key="4">
    <source>
        <dbReference type="ARBA" id="ARBA00022679"/>
    </source>
</evidence>
<dbReference type="RefSeq" id="WP_211531672.1">
    <property type="nucleotide sequence ID" value="NZ_JWHL01000024.1"/>
</dbReference>
<organism evidence="11 12">
    <name type="scientific">Methanocalculus chunghsingensis</name>
    <dbReference type="NCBI Taxonomy" id="156457"/>
    <lineage>
        <taxon>Archaea</taxon>
        <taxon>Methanobacteriati</taxon>
        <taxon>Methanobacteriota</taxon>
        <taxon>Stenosarchaea group</taxon>
        <taxon>Methanomicrobia</taxon>
        <taxon>Methanomicrobiales</taxon>
        <taxon>Methanocalculaceae</taxon>
        <taxon>Methanocalculus</taxon>
    </lineage>
</organism>